<evidence type="ECO:0000313" key="3">
    <source>
        <dbReference type="Proteomes" id="UP000765509"/>
    </source>
</evidence>
<keyword evidence="3" id="KW-1185">Reference proteome</keyword>
<evidence type="ECO:0000313" key="2">
    <source>
        <dbReference type="EMBL" id="MBW0484942.1"/>
    </source>
</evidence>
<organism evidence="2 3">
    <name type="scientific">Austropuccinia psidii MF-1</name>
    <dbReference type="NCBI Taxonomy" id="1389203"/>
    <lineage>
        <taxon>Eukaryota</taxon>
        <taxon>Fungi</taxon>
        <taxon>Dikarya</taxon>
        <taxon>Basidiomycota</taxon>
        <taxon>Pucciniomycotina</taxon>
        <taxon>Pucciniomycetes</taxon>
        <taxon>Pucciniales</taxon>
        <taxon>Sphaerophragmiaceae</taxon>
        <taxon>Austropuccinia</taxon>
    </lineage>
</organism>
<comment type="caution">
    <text evidence="2">The sequence shown here is derived from an EMBL/GenBank/DDBJ whole genome shotgun (WGS) entry which is preliminary data.</text>
</comment>
<protein>
    <submittedName>
        <fullName evidence="2">Uncharacterized protein</fullName>
    </submittedName>
</protein>
<feature type="region of interest" description="Disordered" evidence="1">
    <location>
        <begin position="42"/>
        <end position="136"/>
    </location>
</feature>
<feature type="compositionally biased region" description="Polar residues" evidence="1">
    <location>
        <begin position="42"/>
        <end position="73"/>
    </location>
</feature>
<accession>A0A9Q3CJQ4</accession>
<feature type="compositionally biased region" description="Polar residues" evidence="1">
    <location>
        <begin position="108"/>
        <end position="129"/>
    </location>
</feature>
<evidence type="ECO:0000256" key="1">
    <source>
        <dbReference type="SAM" id="MobiDB-lite"/>
    </source>
</evidence>
<gene>
    <name evidence="2" type="ORF">O181_024657</name>
</gene>
<name>A0A9Q3CJQ4_9BASI</name>
<reference evidence="2" key="1">
    <citation type="submission" date="2021-03" db="EMBL/GenBank/DDBJ databases">
        <title>Draft genome sequence of rust myrtle Austropuccinia psidii MF-1, a brazilian biotype.</title>
        <authorList>
            <person name="Quecine M.C."/>
            <person name="Pachon D.M.R."/>
            <person name="Bonatelli M.L."/>
            <person name="Correr F.H."/>
            <person name="Franceschini L.M."/>
            <person name="Leite T.F."/>
            <person name="Margarido G.R.A."/>
            <person name="Almeida C.A."/>
            <person name="Ferrarezi J.A."/>
            <person name="Labate C.A."/>
        </authorList>
    </citation>
    <scope>NUCLEOTIDE SEQUENCE</scope>
    <source>
        <strain evidence="2">MF-1</strain>
    </source>
</reference>
<dbReference type="EMBL" id="AVOT02007922">
    <property type="protein sequence ID" value="MBW0484942.1"/>
    <property type="molecule type" value="Genomic_DNA"/>
</dbReference>
<dbReference type="AlphaFoldDB" id="A0A9Q3CJQ4"/>
<dbReference type="Proteomes" id="UP000765509">
    <property type="component" value="Unassembled WGS sequence"/>
</dbReference>
<sequence>MLRGGPILEGQFLLVVGQSTPVQRTQFPGLTRKLDGEEVQIVNPSVGQPPSSSPNQNTAHNFPNQAMNSTPRNFQPVLSIIPSSAPRPSYGHSTARPPLASPMRPSPIAQSKPSTVHHSQQLQPVASTSRTREVRSPLPFPSAQVFQRRECWPIQVTRPDTNDGNEGKEAVARLFRRVYRNSREVIMYANDRMIPGTDSEEMTSRLASYEDELINYFQAGFDDLGREN</sequence>
<proteinExistence type="predicted"/>